<keyword evidence="2 3" id="KW-0342">GTP-binding</keyword>
<feature type="compositionally biased region" description="Basic and acidic residues" evidence="5">
    <location>
        <begin position="316"/>
        <end position="335"/>
    </location>
</feature>
<reference evidence="6" key="1">
    <citation type="submission" date="2021-02" db="EMBL/GenBank/DDBJ databases">
        <authorList>
            <person name="Nowell W R."/>
        </authorList>
    </citation>
    <scope>NUCLEOTIDE SEQUENCE</scope>
</reference>
<accession>A0A813UPM2</accession>
<feature type="binding site" evidence="3">
    <location>
        <begin position="124"/>
        <end position="127"/>
    </location>
    <ligand>
        <name>GTP</name>
        <dbReference type="ChEBI" id="CHEBI:37565"/>
    </ligand>
</feature>
<evidence type="ECO:0000256" key="1">
    <source>
        <dbReference type="ARBA" id="ARBA00022741"/>
    </source>
</evidence>
<feature type="binding site" evidence="3">
    <location>
        <position position="68"/>
    </location>
    <ligand>
        <name>GTP</name>
        <dbReference type="ChEBI" id="CHEBI:37565"/>
    </ligand>
</feature>
<keyword evidence="4" id="KW-0479">Metal-binding</keyword>
<feature type="compositionally biased region" description="Polar residues" evidence="5">
    <location>
        <begin position="418"/>
        <end position="437"/>
    </location>
</feature>
<dbReference type="SMART" id="SM00178">
    <property type="entry name" value="SAR"/>
    <property type="match status" value="1"/>
</dbReference>
<dbReference type="Gene3D" id="3.40.50.300">
    <property type="entry name" value="P-loop containing nucleotide triphosphate hydrolases"/>
    <property type="match status" value="1"/>
</dbReference>
<organism evidence="6 8">
    <name type="scientific">Rotaria sordida</name>
    <dbReference type="NCBI Taxonomy" id="392033"/>
    <lineage>
        <taxon>Eukaryota</taxon>
        <taxon>Metazoa</taxon>
        <taxon>Spiralia</taxon>
        <taxon>Gnathifera</taxon>
        <taxon>Rotifera</taxon>
        <taxon>Eurotatoria</taxon>
        <taxon>Bdelloidea</taxon>
        <taxon>Philodinida</taxon>
        <taxon>Philodinidae</taxon>
        <taxon>Rotaria</taxon>
    </lineage>
</organism>
<dbReference type="InterPro" id="IPR051995">
    <property type="entry name" value="Ciliary_GTPase"/>
</dbReference>
<feature type="compositionally biased region" description="Low complexity" evidence="5">
    <location>
        <begin position="474"/>
        <end position="486"/>
    </location>
</feature>
<dbReference type="PANTHER" id="PTHR46090">
    <property type="entry name" value="ADP-RIBOSYLATION FACTOR-LIKE PROTEIN 13B"/>
    <property type="match status" value="1"/>
</dbReference>
<feature type="region of interest" description="Disordered" evidence="5">
    <location>
        <begin position="203"/>
        <end position="524"/>
    </location>
</feature>
<dbReference type="AlphaFoldDB" id="A0A813UPM2"/>
<sequence length="524" mass="59181">MGGTSCKGAANSNKAITIAILGLDNAGKTTTARVLEKAPVDSVTPTIGYSQTEVTHKNERIKLIDLGGAKTFREAWRHYYDDAYGFVYVLDSSEESRLGENRDVLKKLLQEEKVKGKPILILANKQDKPDALDKNAILEDLKIERLVNENQTLCRVELCTATALNRSGKNSKIDETIRHGFDWLIKVVYENYDTLHKRVEQDVKKRNEAEQKARRERQERVQKQREEREKEEGTKNDDNDEDDDTMKNGFVPIGQAVKNAERNSSEKSTKDKSNRISSSEKIKSKTVNENTSLPPIPTPRSSSHTRTLINDENSDDQERSRRNSTEISSQRKESPIPRSNSSNFDENQQIDSTDEQTSIRTLTGKKKKVIGAGRHRLNGDSLPPLAPSSAVSRRDDLTVHKGPPAGTPRPQPLVAQWAITSPTPQSTAEKLTTITSDNELDDDEEKYKSLQTNKRIGSPHSNTTNRIILDRKNQQLTNNNENLVNNDYKKSSRDKGHHNDLHKDDDDDDDDDNNHFNHGSNRRT</sequence>
<dbReference type="InterPro" id="IPR006689">
    <property type="entry name" value="Small_GTPase_ARF/SAR"/>
</dbReference>
<evidence type="ECO:0008006" key="9">
    <source>
        <dbReference type="Google" id="ProtNLM"/>
    </source>
</evidence>
<feature type="compositionally biased region" description="Basic and acidic residues" evidence="5">
    <location>
        <begin position="203"/>
        <end position="237"/>
    </location>
</feature>
<dbReference type="SUPFAM" id="SSF52540">
    <property type="entry name" value="P-loop containing nucleoside triphosphate hydrolases"/>
    <property type="match status" value="1"/>
</dbReference>
<proteinExistence type="predicted"/>
<dbReference type="PROSITE" id="PS51417">
    <property type="entry name" value="ARF"/>
    <property type="match status" value="1"/>
</dbReference>
<dbReference type="InterPro" id="IPR005225">
    <property type="entry name" value="Small_GTP-bd"/>
</dbReference>
<dbReference type="SMART" id="SM00177">
    <property type="entry name" value="ARF"/>
    <property type="match status" value="1"/>
</dbReference>
<protein>
    <recommendedName>
        <fullName evidence="9">ADP-ribosylation factor-like protein 13B</fullName>
    </recommendedName>
</protein>
<feature type="compositionally biased region" description="Polar residues" evidence="5">
    <location>
        <begin position="284"/>
        <end position="311"/>
    </location>
</feature>
<dbReference type="Proteomes" id="UP000663864">
    <property type="component" value="Unassembled WGS sequence"/>
</dbReference>
<dbReference type="GO" id="GO:0003924">
    <property type="term" value="F:GTPase activity"/>
    <property type="evidence" value="ECO:0007669"/>
    <property type="project" value="InterPro"/>
</dbReference>
<evidence type="ECO:0000256" key="2">
    <source>
        <dbReference type="ARBA" id="ARBA00023134"/>
    </source>
</evidence>
<feature type="binding site" evidence="3">
    <location>
        <begin position="22"/>
        <end position="29"/>
    </location>
    <ligand>
        <name>GTP</name>
        <dbReference type="ChEBI" id="CHEBI:37565"/>
    </ligand>
</feature>
<keyword evidence="4" id="KW-0460">Magnesium</keyword>
<keyword evidence="1 3" id="KW-0547">Nucleotide-binding</keyword>
<comment type="caution">
    <text evidence="6">The sequence shown here is derived from an EMBL/GenBank/DDBJ whole genome shotgun (WGS) entry which is preliminary data.</text>
</comment>
<feature type="binding site" evidence="4">
    <location>
        <position position="46"/>
    </location>
    <ligand>
        <name>Mg(2+)</name>
        <dbReference type="ChEBI" id="CHEBI:18420"/>
    </ligand>
</feature>
<feature type="binding site" evidence="4">
    <location>
        <position position="29"/>
    </location>
    <ligand>
        <name>Mg(2+)</name>
        <dbReference type="ChEBI" id="CHEBI:18420"/>
    </ligand>
</feature>
<feature type="compositionally biased region" description="Polar residues" evidence="5">
    <location>
        <begin position="337"/>
        <end position="361"/>
    </location>
</feature>
<dbReference type="GO" id="GO:0005525">
    <property type="term" value="F:GTP binding"/>
    <property type="evidence" value="ECO:0007669"/>
    <property type="project" value="UniProtKB-KW"/>
</dbReference>
<evidence type="ECO:0000313" key="8">
    <source>
        <dbReference type="Proteomes" id="UP000663864"/>
    </source>
</evidence>
<dbReference type="Proteomes" id="UP000663836">
    <property type="component" value="Unassembled WGS sequence"/>
</dbReference>
<feature type="compositionally biased region" description="Basic and acidic residues" evidence="5">
    <location>
        <begin position="487"/>
        <end position="504"/>
    </location>
</feature>
<dbReference type="EMBL" id="CAJNOT010000085">
    <property type="protein sequence ID" value="CAF0828943.1"/>
    <property type="molecule type" value="Genomic_DNA"/>
</dbReference>
<feature type="compositionally biased region" description="Basic residues" evidence="5">
    <location>
        <begin position="363"/>
        <end position="376"/>
    </location>
</feature>
<dbReference type="EMBL" id="CAJOBD010002766">
    <property type="protein sequence ID" value="CAF3906682.1"/>
    <property type="molecule type" value="Genomic_DNA"/>
</dbReference>
<dbReference type="GO" id="GO:0046872">
    <property type="term" value="F:metal ion binding"/>
    <property type="evidence" value="ECO:0007669"/>
    <property type="project" value="UniProtKB-KW"/>
</dbReference>
<evidence type="ECO:0000313" key="6">
    <source>
        <dbReference type="EMBL" id="CAF0828943.1"/>
    </source>
</evidence>
<evidence type="ECO:0000256" key="4">
    <source>
        <dbReference type="PIRSR" id="PIRSR606689-2"/>
    </source>
</evidence>
<dbReference type="PRINTS" id="PR00328">
    <property type="entry name" value="SAR1GTPBP"/>
</dbReference>
<name>A0A813UPM2_9BILA</name>
<dbReference type="PANTHER" id="PTHR46090:SF2">
    <property type="entry name" value="ADP-RIBOSYLATION FACTOR-LIKE PROTEIN 13B"/>
    <property type="match status" value="1"/>
</dbReference>
<feature type="compositionally biased region" description="Low complexity" evidence="5">
    <location>
        <begin position="381"/>
        <end position="390"/>
    </location>
</feature>
<dbReference type="Pfam" id="PF00025">
    <property type="entry name" value="Arf"/>
    <property type="match status" value="1"/>
</dbReference>
<dbReference type="InterPro" id="IPR027417">
    <property type="entry name" value="P-loop_NTPase"/>
</dbReference>
<feature type="compositionally biased region" description="Polar residues" evidence="5">
    <location>
        <begin position="449"/>
        <end position="466"/>
    </location>
</feature>
<evidence type="ECO:0000256" key="3">
    <source>
        <dbReference type="PIRSR" id="PIRSR606689-1"/>
    </source>
</evidence>
<evidence type="ECO:0000313" key="7">
    <source>
        <dbReference type="EMBL" id="CAF3906682.1"/>
    </source>
</evidence>
<evidence type="ECO:0000256" key="5">
    <source>
        <dbReference type="SAM" id="MobiDB-lite"/>
    </source>
</evidence>
<dbReference type="NCBIfam" id="TIGR00231">
    <property type="entry name" value="small_GTP"/>
    <property type="match status" value="1"/>
</dbReference>
<feature type="compositionally biased region" description="Basic and acidic residues" evidence="5">
    <location>
        <begin position="259"/>
        <end position="283"/>
    </location>
</feature>
<gene>
    <name evidence="7" type="ORF">JBS370_LOCUS21173</name>
    <name evidence="6" type="ORF">ZHD862_LOCUS3777</name>
</gene>